<accession>A0A4R0XQX5</accession>
<dbReference type="NCBIfam" id="NF045939">
    <property type="entry name" value="MHJ_0274_fam"/>
    <property type="match status" value="1"/>
</dbReference>
<protein>
    <submittedName>
        <fullName evidence="2">Uncharacterized protein</fullName>
    </submittedName>
</protein>
<sequence>MNGTWMWVVLGVLIAIVIGFLLMSAILDRKKHKKLKIENDRFKKIANEARGQVAILVNVLISKNEIKLKEFVPSVGKLKMSDINNLARDEFSKLEMTEGYKTIKNDETAKEFLEHYTSISKEKSNNWAKKNKADIEYFRKFEDGLEKEEYKIYTKNLKSRLTRKYK</sequence>
<keyword evidence="1" id="KW-1133">Transmembrane helix</keyword>
<name>A0A4R0XQX5_9MOLU</name>
<proteinExistence type="predicted"/>
<keyword evidence="1" id="KW-0472">Membrane</keyword>
<dbReference type="EMBL" id="PSZO01000001">
    <property type="protein sequence ID" value="TCG12000.1"/>
    <property type="molecule type" value="Genomic_DNA"/>
</dbReference>
<gene>
    <name evidence="2" type="ORF">C4B24_00090</name>
</gene>
<dbReference type="OrthoDB" id="400716at2"/>
<keyword evidence="3" id="KW-1185">Reference proteome</keyword>
<dbReference type="Proteomes" id="UP000294192">
    <property type="component" value="Unassembled WGS sequence"/>
</dbReference>
<reference evidence="2 3" key="1">
    <citation type="submission" date="2018-02" db="EMBL/GenBank/DDBJ databases">
        <title>Mycoplasma marinum and Mycoplasma todarodis sp. nov., moderately halophilic and psychrotolerant mycoplasmas isolated from cephalopods.</title>
        <authorList>
            <person name="Viver T."/>
        </authorList>
    </citation>
    <scope>NUCLEOTIDE SEQUENCE [LARGE SCALE GENOMIC DNA]</scope>
    <source>
        <strain evidence="2 3">PE</strain>
    </source>
</reference>
<dbReference type="AlphaFoldDB" id="A0A4R0XQX5"/>
<evidence type="ECO:0000256" key="1">
    <source>
        <dbReference type="SAM" id="Phobius"/>
    </source>
</evidence>
<comment type="caution">
    <text evidence="2">The sequence shown here is derived from an EMBL/GenBank/DDBJ whole genome shotgun (WGS) entry which is preliminary data.</text>
</comment>
<dbReference type="RefSeq" id="WP_131598204.1">
    <property type="nucleotide sequence ID" value="NZ_CBDBYK010000003.1"/>
</dbReference>
<evidence type="ECO:0000313" key="2">
    <source>
        <dbReference type="EMBL" id="TCG12000.1"/>
    </source>
</evidence>
<feature type="transmembrane region" description="Helical" evidence="1">
    <location>
        <begin position="6"/>
        <end position="27"/>
    </location>
</feature>
<evidence type="ECO:0000313" key="3">
    <source>
        <dbReference type="Proteomes" id="UP000294192"/>
    </source>
</evidence>
<keyword evidence="1" id="KW-0812">Transmembrane</keyword>
<organism evidence="2 3">
    <name type="scientific">Mycoplasma marinum</name>
    <dbReference type="NCBI Taxonomy" id="1937190"/>
    <lineage>
        <taxon>Bacteria</taxon>
        <taxon>Bacillati</taxon>
        <taxon>Mycoplasmatota</taxon>
        <taxon>Mollicutes</taxon>
        <taxon>Mycoplasmataceae</taxon>
        <taxon>Mycoplasma</taxon>
    </lineage>
</organism>